<dbReference type="RefSeq" id="WP_165054143.1">
    <property type="nucleotide sequence ID" value="NZ_JAALFE010000040.1"/>
</dbReference>
<dbReference type="InterPro" id="IPR023346">
    <property type="entry name" value="Lysozyme-like_dom_sf"/>
</dbReference>
<organism evidence="2 3">
    <name type="scientific">Paragemmobacter kunshanensis</name>
    <dbReference type="NCBI Taxonomy" id="2583234"/>
    <lineage>
        <taxon>Bacteria</taxon>
        <taxon>Pseudomonadati</taxon>
        <taxon>Pseudomonadota</taxon>
        <taxon>Alphaproteobacteria</taxon>
        <taxon>Rhodobacterales</taxon>
        <taxon>Paracoccaceae</taxon>
        <taxon>Paragemmobacter</taxon>
    </lineage>
</organism>
<evidence type="ECO:0000313" key="2">
    <source>
        <dbReference type="EMBL" id="NGQ93269.1"/>
    </source>
</evidence>
<dbReference type="EMBL" id="JAALFE010000040">
    <property type="protein sequence ID" value="NGQ93269.1"/>
    <property type="molecule type" value="Genomic_DNA"/>
</dbReference>
<dbReference type="Proteomes" id="UP000474758">
    <property type="component" value="Unassembled WGS sequence"/>
</dbReference>
<evidence type="ECO:0000313" key="3">
    <source>
        <dbReference type="Proteomes" id="UP000474758"/>
    </source>
</evidence>
<dbReference type="PANTHER" id="PTHR34408">
    <property type="entry name" value="FAMILY PROTEIN, PUTATIVE-RELATED"/>
    <property type="match status" value="1"/>
</dbReference>
<dbReference type="AlphaFoldDB" id="A0A6M1TSI5"/>
<name>A0A6M1TSI5_9RHOB</name>
<gene>
    <name evidence="2" type="ORF">G5V65_20485</name>
</gene>
<proteinExistence type="predicted"/>
<comment type="caution">
    <text evidence="2">The sequence shown here is derived from an EMBL/GenBank/DDBJ whole genome shotgun (WGS) entry which is preliminary data.</text>
</comment>
<reference evidence="2 3" key="1">
    <citation type="submission" date="2020-02" db="EMBL/GenBank/DDBJ databases">
        <title>Rhodobacter translucens sp. nov., a novel bacterium isolated from activated sludge.</title>
        <authorList>
            <person name="Liu J."/>
        </authorList>
    </citation>
    <scope>NUCLEOTIDE SEQUENCE [LARGE SCALE GENOMIC DNA]</scope>
    <source>
        <strain evidence="2 3">HX-7-19</strain>
    </source>
</reference>
<dbReference type="Pfam" id="PF04233">
    <property type="entry name" value="Phage_Mu_F"/>
    <property type="match status" value="1"/>
</dbReference>
<keyword evidence="3" id="KW-1185">Reference proteome</keyword>
<dbReference type="InterPro" id="IPR052354">
    <property type="entry name" value="Cell_Wall_Dynamics_Protein"/>
</dbReference>
<dbReference type="InterPro" id="IPR006528">
    <property type="entry name" value="Phage_head_morphogenesis_dom"/>
</dbReference>
<feature type="domain" description="Phage head morphogenesis" evidence="1">
    <location>
        <begin position="125"/>
        <end position="170"/>
    </location>
</feature>
<sequence>MRHESKFAAWIRSGGKSVFVLPLGPVRAPEVKFSVVPDRLLDSIIDDALATAVARLNGFLPEGVSVDISSVDLTAIRDQLRSSVADRLTETGVAVDANDPVINAILTRYAEALSGLFQRDALLLETYIWRSADDGRVRAVHAANDDQVFAWSAPPAGGHPGQDWNCRCKAEPVLDPQNIPDAAVCDILTGDRLSAVFPEAPEDRLAQIAKELDLRVVSGRLDTRERLIHFLAQMRQEAGGSARLLEGFNYSVRGLIATYRYFRENPEEAERFARTEEHPADQVAIANLALANRNGNGDAASGDGWAFRGRGLLQLTGRANYREFTVWHQGTFGEPLDFEADPDRAAEPVYAVRSAVFFWLERDLAGFADQGLIESATDAITERINHDTDSYDERRQHMASIRDGGQFDSICRFSVARPRFEDAE</sequence>
<dbReference type="PANTHER" id="PTHR34408:SF1">
    <property type="entry name" value="GLYCOSYL HYDROLASE FAMILY 19 DOMAIN-CONTAINING PROTEIN HI_1415"/>
    <property type="match status" value="1"/>
</dbReference>
<protein>
    <recommendedName>
        <fullName evidence="1">Phage head morphogenesis domain-containing protein</fullName>
    </recommendedName>
</protein>
<accession>A0A6M1TSI5</accession>
<evidence type="ECO:0000259" key="1">
    <source>
        <dbReference type="Pfam" id="PF04233"/>
    </source>
</evidence>
<dbReference type="Gene3D" id="1.10.530.10">
    <property type="match status" value="1"/>
</dbReference>
<dbReference type="SUPFAM" id="SSF53955">
    <property type="entry name" value="Lysozyme-like"/>
    <property type="match status" value="1"/>
</dbReference>